<sequence length="111" mass="12807">MDVYLGVKKISRHRFRELQPYLDELKEQGFQQIKSPRFKVFLKHPERDDWAVVVKHPRSGEFILVRGGLDVMFGPVEKVQPGCIGCTMPSCNGCPLLQAYTQNPHDIRPEK</sequence>
<evidence type="ECO:0000313" key="2">
    <source>
        <dbReference type="Proteomes" id="UP000282654"/>
    </source>
</evidence>
<dbReference type="EMBL" id="RKRE01000001">
    <property type="protein sequence ID" value="RPF49505.1"/>
    <property type="molecule type" value="Genomic_DNA"/>
</dbReference>
<organism evidence="1 2">
    <name type="scientific">Thermodesulfitimonas autotrophica</name>
    <dbReference type="NCBI Taxonomy" id="1894989"/>
    <lineage>
        <taxon>Bacteria</taxon>
        <taxon>Bacillati</taxon>
        <taxon>Bacillota</taxon>
        <taxon>Clostridia</taxon>
        <taxon>Thermoanaerobacterales</taxon>
        <taxon>Thermoanaerobacteraceae</taxon>
        <taxon>Thermodesulfitimonas</taxon>
    </lineage>
</organism>
<dbReference type="RefSeq" id="WP_123927047.1">
    <property type="nucleotide sequence ID" value="NZ_RKRE01000001.1"/>
</dbReference>
<evidence type="ECO:0000313" key="1">
    <source>
        <dbReference type="EMBL" id="RPF49505.1"/>
    </source>
</evidence>
<comment type="caution">
    <text evidence="1">The sequence shown here is derived from an EMBL/GenBank/DDBJ whole genome shotgun (WGS) entry which is preliminary data.</text>
</comment>
<keyword evidence="2" id="KW-1185">Reference proteome</keyword>
<dbReference type="AlphaFoldDB" id="A0A3N5BUE3"/>
<proteinExistence type="predicted"/>
<accession>A0A3N5BUE3</accession>
<reference evidence="1 2" key="1">
    <citation type="submission" date="2018-11" db="EMBL/GenBank/DDBJ databases">
        <title>Genomic Encyclopedia of Type Strains, Phase IV (KMG-IV): sequencing the most valuable type-strain genomes for metagenomic binning, comparative biology and taxonomic classification.</title>
        <authorList>
            <person name="Goeker M."/>
        </authorList>
    </citation>
    <scope>NUCLEOTIDE SEQUENCE [LARGE SCALE GENOMIC DNA]</scope>
    <source>
        <strain evidence="1 2">DSM 102936</strain>
    </source>
</reference>
<protein>
    <submittedName>
        <fullName evidence="1">Uncharacterized protein</fullName>
    </submittedName>
</protein>
<dbReference type="Proteomes" id="UP000282654">
    <property type="component" value="Unassembled WGS sequence"/>
</dbReference>
<name>A0A3N5BUE3_9THEO</name>
<gene>
    <name evidence="1" type="ORF">EDD75_0321</name>
</gene>